<keyword evidence="2" id="KW-1185">Reference proteome</keyword>
<dbReference type="EMBL" id="LN906597">
    <property type="protein sequence ID" value="CUT17729.1"/>
    <property type="molecule type" value="Genomic_DNA"/>
</dbReference>
<accession>A0A0S4M271</accession>
<name>A0A0S4M271_9BURK</name>
<gene>
    <name evidence="1" type="ORF">Ark11_0907</name>
</gene>
<dbReference type="Proteomes" id="UP000198651">
    <property type="component" value="Chromosome I"/>
</dbReference>
<dbReference type="AlphaFoldDB" id="A0A0S4M271"/>
<dbReference type="RefSeq" id="WP_092490511.1">
    <property type="nucleotide sequence ID" value="NZ_LN906597.1"/>
</dbReference>
<evidence type="ECO:0000313" key="2">
    <source>
        <dbReference type="Proteomes" id="UP000198651"/>
    </source>
</evidence>
<reference evidence="2" key="1">
    <citation type="submission" date="2015-11" db="EMBL/GenBank/DDBJ databases">
        <authorList>
            <person name="Seth-Smith H.M.B."/>
        </authorList>
    </citation>
    <scope>NUCLEOTIDE SEQUENCE [LARGE SCALE GENOMIC DNA]</scope>
    <source>
        <strain evidence="2">2013Ark11</strain>
    </source>
</reference>
<evidence type="ECO:0000313" key="1">
    <source>
        <dbReference type="EMBL" id="CUT17729.1"/>
    </source>
</evidence>
<proteinExistence type="predicted"/>
<organism evidence="1 2">
    <name type="scientific">Candidatus Ichthyocystis hellenicum</name>
    <dbReference type="NCBI Taxonomy" id="1561003"/>
    <lineage>
        <taxon>Bacteria</taxon>
        <taxon>Pseudomonadati</taxon>
        <taxon>Pseudomonadota</taxon>
        <taxon>Betaproteobacteria</taxon>
        <taxon>Burkholderiales</taxon>
        <taxon>Candidatus Ichthyocystis</taxon>
    </lineage>
</organism>
<protein>
    <submittedName>
        <fullName evidence="1">Uncharacterized protein</fullName>
    </submittedName>
</protein>
<sequence length="142" mass="16152">MTEGFKRLLESGERVKFAVFSRGVFIGRTNISHASIAGFQQVITAGHAVCVCTANSYSEMQCFKEIRSLEIDNETGHYQVTTDCLKKAVHHFDSIGYKVSVVKNWLTGEEVDFGSSRVQLNHGHDNRNLYFFPHEWCKLQSF</sequence>